<evidence type="ECO:0000259" key="2">
    <source>
        <dbReference type="Pfam" id="PF02517"/>
    </source>
</evidence>
<evidence type="ECO:0000313" key="4">
    <source>
        <dbReference type="Proteomes" id="UP000031057"/>
    </source>
</evidence>
<dbReference type="InterPro" id="IPR003675">
    <property type="entry name" value="Rce1/LyrA-like_dom"/>
</dbReference>
<organism evidence="3 4">
    <name type="scientific">Novosphingobium malaysiense</name>
    <dbReference type="NCBI Taxonomy" id="1348853"/>
    <lineage>
        <taxon>Bacteria</taxon>
        <taxon>Pseudomonadati</taxon>
        <taxon>Pseudomonadota</taxon>
        <taxon>Alphaproteobacteria</taxon>
        <taxon>Sphingomonadales</taxon>
        <taxon>Sphingomonadaceae</taxon>
        <taxon>Novosphingobium</taxon>
    </lineage>
</organism>
<feature type="transmembrane region" description="Helical" evidence="1">
    <location>
        <begin position="137"/>
        <end position="155"/>
    </location>
</feature>
<comment type="caution">
    <text evidence="3">The sequence shown here is derived from an EMBL/GenBank/DDBJ whole genome shotgun (WGS) entry which is preliminary data.</text>
</comment>
<dbReference type="EMBL" id="JTDI01000003">
    <property type="protein sequence ID" value="KHK92018.1"/>
    <property type="molecule type" value="Genomic_DNA"/>
</dbReference>
<feature type="domain" description="CAAX prenyl protease 2/Lysostaphin resistance protein A-like" evidence="2">
    <location>
        <begin position="80"/>
        <end position="173"/>
    </location>
</feature>
<accession>A0A0B1ZRZ6</accession>
<dbReference type="PANTHER" id="PTHR43592">
    <property type="entry name" value="CAAX AMINO TERMINAL PROTEASE"/>
    <property type="match status" value="1"/>
</dbReference>
<evidence type="ECO:0000256" key="1">
    <source>
        <dbReference type="SAM" id="Phobius"/>
    </source>
</evidence>
<dbReference type="STRING" id="1348853.LK12_13110"/>
<protein>
    <recommendedName>
        <fullName evidence="2">CAAX prenyl protease 2/Lysostaphin resistance protein A-like domain-containing protein</fullName>
    </recommendedName>
</protein>
<keyword evidence="1" id="KW-0472">Membrane</keyword>
<dbReference type="GO" id="GO:0004175">
    <property type="term" value="F:endopeptidase activity"/>
    <property type="evidence" value="ECO:0007669"/>
    <property type="project" value="UniProtKB-ARBA"/>
</dbReference>
<dbReference type="GO" id="GO:0080120">
    <property type="term" value="P:CAAX-box protein maturation"/>
    <property type="evidence" value="ECO:0007669"/>
    <property type="project" value="UniProtKB-ARBA"/>
</dbReference>
<dbReference type="AlphaFoldDB" id="A0A0B1ZRZ6"/>
<proteinExistence type="predicted"/>
<gene>
    <name evidence="3" type="ORF">LK12_13110</name>
</gene>
<keyword evidence="1" id="KW-0812">Transmembrane</keyword>
<dbReference type="Proteomes" id="UP000031057">
    <property type="component" value="Unassembled WGS sequence"/>
</dbReference>
<reference evidence="3 4" key="1">
    <citation type="submission" date="2014-10" db="EMBL/GenBank/DDBJ databases">
        <title>Genome sequence of Novosphingobium malaysiense MUSC 273(T).</title>
        <authorList>
            <person name="Lee L.-H."/>
        </authorList>
    </citation>
    <scope>NUCLEOTIDE SEQUENCE [LARGE SCALE GENOMIC DNA]</scope>
    <source>
        <strain evidence="3 4">MUSC 273</strain>
    </source>
</reference>
<dbReference type="PANTHER" id="PTHR43592:SF15">
    <property type="entry name" value="CAAX AMINO TERMINAL PROTEASE FAMILY PROTEIN"/>
    <property type="match status" value="1"/>
</dbReference>
<dbReference type="Pfam" id="PF02517">
    <property type="entry name" value="Rce1-like"/>
    <property type="match status" value="1"/>
</dbReference>
<name>A0A0B1ZRZ6_9SPHN</name>
<evidence type="ECO:0000313" key="3">
    <source>
        <dbReference type="EMBL" id="KHK92018.1"/>
    </source>
</evidence>
<sequence>MPAFAAVALLWVWVETRSLAPVGLKLPVSAGSTLLWAAAGTGGVIFVLGDVVNPVIEWVFSKGADHSGYGALKDNGPAAFKLWLYAMFSAAIAEEIVYRGFLLHQLSVLLQKGRAGEWIAILIGGIAFAVPHYSQGLVGVISVALVGFLFGWIFFRSGRNLWSLMLAHALVDTWGIYSLYRGW</sequence>
<keyword evidence="4" id="KW-1185">Reference proteome</keyword>
<keyword evidence="1" id="KW-1133">Transmembrane helix</keyword>